<protein>
    <submittedName>
        <fullName evidence="1">Uncharacterized protein</fullName>
    </submittedName>
</protein>
<accession>A0ABT1CSF4</accession>
<dbReference type="RefSeq" id="WP_252915687.1">
    <property type="nucleotide sequence ID" value="NZ_JAAAML010000002.1"/>
</dbReference>
<dbReference type="EMBL" id="JAAAML010000002">
    <property type="protein sequence ID" value="MCO6408556.1"/>
    <property type="molecule type" value="Genomic_DNA"/>
</dbReference>
<evidence type="ECO:0000313" key="2">
    <source>
        <dbReference type="Proteomes" id="UP001320715"/>
    </source>
</evidence>
<name>A0ABT1CSF4_9HYPH</name>
<dbReference type="Proteomes" id="UP001320715">
    <property type="component" value="Unassembled WGS sequence"/>
</dbReference>
<comment type="caution">
    <text evidence="1">The sequence shown here is derived from an EMBL/GenBank/DDBJ whole genome shotgun (WGS) entry which is preliminary data.</text>
</comment>
<sequence>MREVWIFKGKAACGYECLLAGAVATVLGLGLAQPEFCRAIPGVWIE</sequence>
<evidence type="ECO:0000313" key="1">
    <source>
        <dbReference type="EMBL" id="MCO6408556.1"/>
    </source>
</evidence>
<organism evidence="1 2">
    <name type="scientific">Hoeflea alexandrii</name>
    <dbReference type="NCBI Taxonomy" id="288436"/>
    <lineage>
        <taxon>Bacteria</taxon>
        <taxon>Pseudomonadati</taxon>
        <taxon>Pseudomonadota</taxon>
        <taxon>Alphaproteobacteria</taxon>
        <taxon>Hyphomicrobiales</taxon>
        <taxon>Rhizobiaceae</taxon>
        <taxon>Hoeflea</taxon>
    </lineage>
</organism>
<keyword evidence="2" id="KW-1185">Reference proteome</keyword>
<proteinExistence type="predicted"/>
<gene>
    <name evidence="1" type="ORF">GTW23_10260</name>
</gene>
<reference evidence="1 2" key="1">
    <citation type="submission" date="2020-01" db="EMBL/GenBank/DDBJ databases">
        <title>Genomes of bacteria type strains.</title>
        <authorList>
            <person name="Chen J."/>
            <person name="Zhu S."/>
            <person name="Yang J."/>
        </authorList>
    </citation>
    <scope>NUCLEOTIDE SEQUENCE [LARGE SCALE GENOMIC DNA]</scope>
    <source>
        <strain evidence="1 2">DSM 16655</strain>
    </source>
</reference>